<feature type="domain" description="4Fe-4S Wbl-type" evidence="1">
    <location>
        <begin position="30"/>
        <end position="84"/>
    </location>
</feature>
<accession>A0A2Y9BT73</accession>
<dbReference type="Proteomes" id="UP000250028">
    <property type="component" value="Unassembled WGS sequence"/>
</dbReference>
<keyword evidence="3" id="KW-1185">Reference proteome</keyword>
<evidence type="ECO:0000259" key="1">
    <source>
        <dbReference type="PROSITE" id="PS51674"/>
    </source>
</evidence>
<sequence>MTSRATAGAEARATLARALLTMATYGERPVCSDAPQLWISDDAEDREGVKVWCQSCPLIEPCAAAGQFEKHGVWGGLDRTMRPGKEAA</sequence>
<protein>
    <submittedName>
        <fullName evidence="2">Transcription factor WhiB</fullName>
    </submittedName>
</protein>
<dbReference type="AlphaFoldDB" id="A0A2Y9BT73"/>
<organism evidence="2 3">
    <name type="scientific">Branchiibius hedensis</name>
    <dbReference type="NCBI Taxonomy" id="672460"/>
    <lineage>
        <taxon>Bacteria</taxon>
        <taxon>Bacillati</taxon>
        <taxon>Actinomycetota</taxon>
        <taxon>Actinomycetes</taxon>
        <taxon>Micrococcales</taxon>
        <taxon>Dermacoccaceae</taxon>
        <taxon>Branchiibius</taxon>
    </lineage>
</organism>
<dbReference type="PROSITE" id="PS51674">
    <property type="entry name" value="4FE4S_WBL"/>
    <property type="match status" value="1"/>
</dbReference>
<gene>
    <name evidence="2" type="ORF">SAMN04489750_0836</name>
</gene>
<name>A0A2Y9BT73_9MICO</name>
<dbReference type="RefSeq" id="WP_109684238.1">
    <property type="nucleotide sequence ID" value="NZ_QGDN01000001.1"/>
</dbReference>
<dbReference type="EMBL" id="UESZ01000001">
    <property type="protein sequence ID" value="SSA33552.1"/>
    <property type="molecule type" value="Genomic_DNA"/>
</dbReference>
<dbReference type="InterPro" id="IPR034768">
    <property type="entry name" value="4FE4S_WBL"/>
</dbReference>
<evidence type="ECO:0000313" key="2">
    <source>
        <dbReference type="EMBL" id="SSA33552.1"/>
    </source>
</evidence>
<reference evidence="3" key="1">
    <citation type="submission" date="2016-10" db="EMBL/GenBank/DDBJ databases">
        <authorList>
            <person name="Varghese N."/>
            <person name="Submissions S."/>
        </authorList>
    </citation>
    <scope>NUCLEOTIDE SEQUENCE [LARGE SCALE GENOMIC DNA]</scope>
    <source>
        <strain evidence="3">DSM 22951</strain>
    </source>
</reference>
<dbReference type="Pfam" id="PF02467">
    <property type="entry name" value="Whib"/>
    <property type="match status" value="1"/>
</dbReference>
<evidence type="ECO:0000313" key="3">
    <source>
        <dbReference type="Proteomes" id="UP000250028"/>
    </source>
</evidence>
<proteinExistence type="predicted"/>
<dbReference type="OrthoDB" id="4243557at2"/>